<feature type="coiled-coil region" evidence="6">
    <location>
        <begin position="174"/>
        <end position="276"/>
    </location>
</feature>
<evidence type="ECO:0000256" key="7">
    <source>
        <dbReference type="SAM" id="Phobius"/>
    </source>
</evidence>
<reference evidence="11" key="1">
    <citation type="submission" date="2016-11" db="EMBL/GenBank/DDBJ databases">
        <authorList>
            <person name="Varghese N."/>
            <person name="Submissions S."/>
        </authorList>
    </citation>
    <scope>NUCLEOTIDE SEQUENCE [LARGE SCALE GENOMIC DNA]</scope>
    <source>
        <strain evidence="11">DSM 18761</strain>
    </source>
</reference>
<proteinExistence type="inferred from homology"/>
<evidence type="ECO:0000259" key="8">
    <source>
        <dbReference type="Pfam" id="PF25917"/>
    </source>
</evidence>
<dbReference type="SUPFAM" id="SSF111369">
    <property type="entry name" value="HlyD-like secretion proteins"/>
    <property type="match status" value="1"/>
</dbReference>
<gene>
    <name evidence="10" type="ORF">SAMN02745195_01994</name>
</gene>
<accession>A0A1M4ZFI5</accession>
<dbReference type="Gene3D" id="2.40.30.170">
    <property type="match status" value="1"/>
</dbReference>
<feature type="coiled-coil region" evidence="6">
    <location>
        <begin position="472"/>
        <end position="540"/>
    </location>
</feature>
<dbReference type="RefSeq" id="WP_072969239.1">
    <property type="nucleotide sequence ID" value="NZ_FQUR01000016.1"/>
</dbReference>
<keyword evidence="11" id="KW-1185">Reference proteome</keyword>
<dbReference type="AlphaFoldDB" id="A0A1M4ZFI5"/>
<evidence type="ECO:0000259" key="9">
    <source>
        <dbReference type="Pfam" id="PF26002"/>
    </source>
</evidence>
<evidence type="ECO:0000313" key="11">
    <source>
        <dbReference type="Proteomes" id="UP000184127"/>
    </source>
</evidence>
<dbReference type="InterPro" id="IPR050739">
    <property type="entry name" value="MFP"/>
</dbReference>
<comment type="subcellular location">
    <subcellularLocation>
        <location evidence="1">Membrane</location>
        <topology evidence="1">Single-pass membrane protein</topology>
    </subcellularLocation>
</comment>
<dbReference type="PANTHER" id="PTHR30386:SF26">
    <property type="entry name" value="TRANSPORT PROTEIN COMB"/>
    <property type="match status" value="1"/>
</dbReference>
<protein>
    <submittedName>
        <fullName evidence="10">Biotin-lipoyl like</fullName>
    </submittedName>
</protein>
<feature type="coiled-coil region" evidence="6">
    <location>
        <begin position="310"/>
        <end position="445"/>
    </location>
</feature>
<dbReference type="EMBL" id="FQUR01000016">
    <property type="protein sequence ID" value="SHF16780.1"/>
    <property type="molecule type" value="Genomic_DNA"/>
</dbReference>
<organism evidence="10 11">
    <name type="scientific">Thermoanaerobacter uzonensis DSM 18761</name>
    <dbReference type="NCBI Taxonomy" id="1123369"/>
    <lineage>
        <taxon>Bacteria</taxon>
        <taxon>Bacillati</taxon>
        <taxon>Bacillota</taxon>
        <taxon>Clostridia</taxon>
        <taxon>Thermoanaerobacterales</taxon>
        <taxon>Thermoanaerobacteraceae</taxon>
        <taxon>Thermoanaerobacter</taxon>
    </lineage>
</organism>
<dbReference type="Proteomes" id="UP000184127">
    <property type="component" value="Unassembled WGS sequence"/>
</dbReference>
<name>A0A1M4ZFI5_9THEO</name>
<sequence length="674" mass="79131">MREIVQNIEELTDSRELLEFKPHPIASVSVYILLLLIISFLIWSYFSEKEIVVKANGIIRPYKNEFIISNKVTGNMERIYVTDGQKVKKGDALYVIEHKNLELQKSILEKQLANKISEVENLKKLKNSIQDGKNYFDKSSENEMYYYYKYLDFYINKKALESQLYGINVQAQNVDNILANLKNLKKSIDQNENKINNDTSYYNQFVDYQMNINQRQDKIEQLQRELLRQIEEAQEAIDNAKGELANYKNGYTLNIKSNIEQNYQQLNQLKSQYSQIQDIQDAINNLRLLQRSIYDNKNYFPTYNSYYYKFLDYQMNVQQYQNKIAQLQKTYDSILQNPDALPSQIEDALVALNNAKQEFEIYKNQYLMSVTASIEENETKLHQLQNLPQQIQTIQNNIDNLKLLQKSINDNHNYFSSDSSYYNQFIDYQMNIRQREDKIQQLQNALTEKYYDAEKIVQNAKDDFINYQNQYMLSLKSNIEQNEAKLKEIKASLNNVNVEKFTADTITQIEDNIYSDEKEIEKLKGDLQNVNLAIEDYIIKSPVDGKIDMITSIKEGDLVQSGLEMVKIIPDNPEYIVKLYIPNKDIANVKVGQKIKYHILALPYQEYGELSGEIVKLSIDSRLDKQSGLNYYEAEATIDNKPLYNRKREEKNIRVGMIVEAHVIGHRKKCFTIF</sequence>
<dbReference type="Pfam" id="PF25917">
    <property type="entry name" value="BSH_RND"/>
    <property type="match status" value="1"/>
</dbReference>
<evidence type="ECO:0000256" key="6">
    <source>
        <dbReference type="SAM" id="Coils"/>
    </source>
</evidence>
<evidence type="ECO:0000256" key="4">
    <source>
        <dbReference type="ARBA" id="ARBA00022989"/>
    </source>
</evidence>
<feature type="coiled-coil region" evidence="6">
    <location>
        <begin position="98"/>
        <end position="125"/>
    </location>
</feature>
<evidence type="ECO:0000256" key="5">
    <source>
        <dbReference type="ARBA" id="ARBA00023136"/>
    </source>
</evidence>
<keyword evidence="3 7" id="KW-0812">Transmembrane</keyword>
<dbReference type="Gene3D" id="2.40.50.100">
    <property type="match status" value="1"/>
</dbReference>
<dbReference type="Gene3D" id="1.10.287.470">
    <property type="entry name" value="Helix hairpin bin"/>
    <property type="match status" value="1"/>
</dbReference>
<evidence type="ECO:0000256" key="1">
    <source>
        <dbReference type="ARBA" id="ARBA00004167"/>
    </source>
</evidence>
<feature type="transmembrane region" description="Helical" evidence="7">
    <location>
        <begin position="25"/>
        <end position="46"/>
    </location>
</feature>
<comment type="similarity">
    <text evidence="2">Belongs to the membrane fusion protein (MFP) (TC 8.A.1) family.</text>
</comment>
<dbReference type="InterPro" id="IPR058982">
    <property type="entry name" value="Beta-barrel_AprE"/>
</dbReference>
<dbReference type="PANTHER" id="PTHR30386">
    <property type="entry name" value="MEMBRANE FUSION SUBUNIT OF EMRAB-TOLC MULTIDRUG EFFLUX PUMP"/>
    <property type="match status" value="1"/>
</dbReference>
<dbReference type="InterPro" id="IPR058625">
    <property type="entry name" value="MdtA-like_BSH"/>
</dbReference>
<feature type="domain" description="Multidrug resistance protein MdtA-like barrel-sandwich hybrid" evidence="8">
    <location>
        <begin position="68"/>
        <end position="564"/>
    </location>
</feature>
<keyword evidence="4 7" id="KW-1133">Transmembrane helix</keyword>
<keyword evidence="5 7" id="KW-0472">Membrane</keyword>
<evidence type="ECO:0000256" key="2">
    <source>
        <dbReference type="ARBA" id="ARBA00009477"/>
    </source>
</evidence>
<dbReference type="GO" id="GO:0016020">
    <property type="term" value="C:membrane"/>
    <property type="evidence" value="ECO:0007669"/>
    <property type="project" value="UniProtKB-SubCell"/>
</dbReference>
<dbReference type="PRINTS" id="PR01490">
    <property type="entry name" value="RTXTOXIND"/>
</dbReference>
<dbReference type="Pfam" id="PF26002">
    <property type="entry name" value="Beta-barrel_AprE"/>
    <property type="match status" value="1"/>
</dbReference>
<evidence type="ECO:0000256" key="3">
    <source>
        <dbReference type="ARBA" id="ARBA00022692"/>
    </source>
</evidence>
<keyword evidence="6" id="KW-0175">Coiled coil</keyword>
<feature type="domain" description="AprE-like beta-barrel" evidence="9">
    <location>
        <begin position="576"/>
        <end position="664"/>
    </location>
</feature>
<evidence type="ECO:0000313" key="10">
    <source>
        <dbReference type="EMBL" id="SHF16780.1"/>
    </source>
</evidence>